<sequence length="163" mass="18343">MDKAIADFVGPDMTIVFQDGKSQLRYNGADESIQDFSTTYKKPFNELYGELPGELLRYYRSDVVAQILPLQPTDYSAFNRLFFKQYKGTSGVLMELLKGQSPSTIGEKLPRFYSNSLDLTLEAVGASIMRSRLEHQIDRGIQKFGFAGSSPGQEEHERIANSI</sequence>
<dbReference type="Proteomes" id="UP000095284">
    <property type="component" value="Unplaced"/>
</dbReference>
<dbReference type="AlphaFoldDB" id="A0A1I7SQM7"/>
<dbReference type="EMBL" id="CAJFDI010000003">
    <property type="protein sequence ID" value="CAD5222401.1"/>
    <property type="molecule type" value="Genomic_DNA"/>
</dbReference>
<evidence type="ECO:0000313" key="3">
    <source>
        <dbReference type="Proteomes" id="UP000095284"/>
    </source>
</evidence>
<dbReference type="EMBL" id="CAJFCV020000003">
    <property type="protein sequence ID" value="CAG9110115.1"/>
    <property type="molecule type" value="Genomic_DNA"/>
</dbReference>
<reference evidence="5" key="1">
    <citation type="submission" date="2016-11" db="UniProtKB">
        <authorList>
            <consortium name="WormBaseParasite"/>
        </authorList>
    </citation>
    <scope>IDENTIFICATION</scope>
</reference>
<organism evidence="3 5">
    <name type="scientific">Bursaphelenchus xylophilus</name>
    <name type="common">Pinewood nematode worm</name>
    <name type="synonym">Aphelenchoides xylophilus</name>
    <dbReference type="NCBI Taxonomy" id="6326"/>
    <lineage>
        <taxon>Eukaryota</taxon>
        <taxon>Metazoa</taxon>
        <taxon>Ecdysozoa</taxon>
        <taxon>Nematoda</taxon>
        <taxon>Chromadorea</taxon>
        <taxon>Rhabditida</taxon>
        <taxon>Tylenchina</taxon>
        <taxon>Tylenchomorpha</taxon>
        <taxon>Aphelenchoidea</taxon>
        <taxon>Aphelenchoididae</taxon>
        <taxon>Bursaphelenchus</taxon>
    </lineage>
</organism>
<evidence type="ECO:0000313" key="1">
    <source>
        <dbReference type="EMBL" id="CAD5222401.1"/>
    </source>
</evidence>
<dbReference type="Proteomes" id="UP000659654">
    <property type="component" value="Unassembled WGS sequence"/>
</dbReference>
<protein>
    <submittedName>
        <fullName evidence="1">(pine wood nematode) hypothetical protein</fullName>
    </submittedName>
</protein>
<accession>A0A1I7SQM7</accession>
<name>A0A1I7SQM7_BURXY</name>
<evidence type="ECO:0000313" key="2">
    <source>
        <dbReference type="EMBL" id="CAG9110115.1"/>
    </source>
</evidence>
<gene>
    <name evidence="1" type="ORF">BXYJ_LOCUS7369</name>
</gene>
<evidence type="ECO:0000313" key="5">
    <source>
        <dbReference type="WBParaSite" id="BXY_1534000.1"/>
    </source>
</evidence>
<dbReference type="WBParaSite" id="BXY_1534000.1">
    <property type="protein sequence ID" value="BXY_1534000.1"/>
    <property type="gene ID" value="BXY_1534000"/>
</dbReference>
<dbReference type="Proteomes" id="UP000582659">
    <property type="component" value="Unassembled WGS sequence"/>
</dbReference>
<evidence type="ECO:0000313" key="4">
    <source>
        <dbReference type="Proteomes" id="UP000659654"/>
    </source>
</evidence>
<keyword evidence="4" id="KW-1185">Reference proteome</keyword>
<reference evidence="2" key="2">
    <citation type="submission" date="2020-08" db="EMBL/GenBank/DDBJ databases">
        <authorList>
            <person name="Kikuchi T."/>
        </authorList>
    </citation>
    <scope>NUCLEOTIDE SEQUENCE</scope>
    <source>
        <strain evidence="1">Ka4C1</strain>
    </source>
</reference>
<proteinExistence type="predicted"/>